<evidence type="ECO:0000313" key="2">
    <source>
        <dbReference type="EMBL" id="CAJ2508962.1"/>
    </source>
</evidence>
<evidence type="ECO:0000313" key="3">
    <source>
        <dbReference type="Proteomes" id="UP001295740"/>
    </source>
</evidence>
<gene>
    <name evidence="2" type="ORF">KHLLAP_LOCUS9430</name>
</gene>
<evidence type="ECO:0000256" key="1">
    <source>
        <dbReference type="SAM" id="MobiDB-lite"/>
    </source>
</evidence>
<comment type="caution">
    <text evidence="2">The sequence shown here is derived from an EMBL/GenBank/DDBJ whole genome shotgun (WGS) entry which is preliminary data.</text>
</comment>
<keyword evidence="3" id="KW-1185">Reference proteome</keyword>
<dbReference type="AlphaFoldDB" id="A0AAI8VQ09"/>
<protein>
    <submittedName>
        <fullName evidence="2">Uu.00g139880.m01.CDS01</fullName>
    </submittedName>
</protein>
<sequence>MHFSCRTYEYCRTYKCSLSNGKQLIASREANDGLASDFVGDIEDAEYDAQEMLDLTIIEMLAWYYRVYQLRTELIGDEEKPVSPPSPPEWSLTLEDFPAHA</sequence>
<organism evidence="2 3">
    <name type="scientific">Anthostomella pinea</name>
    <dbReference type="NCBI Taxonomy" id="933095"/>
    <lineage>
        <taxon>Eukaryota</taxon>
        <taxon>Fungi</taxon>
        <taxon>Dikarya</taxon>
        <taxon>Ascomycota</taxon>
        <taxon>Pezizomycotina</taxon>
        <taxon>Sordariomycetes</taxon>
        <taxon>Xylariomycetidae</taxon>
        <taxon>Xylariales</taxon>
        <taxon>Xylariaceae</taxon>
        <taxon>Anthostomella</taxon>
    </lineage>
</organism>
<dbReference type="EMBL" id="CAUWAG010000012">
    <property type="protein sequence ID" value="CAJ2508962.1"/>
    <property type="molecule type" value="Genomic_DNA"/>
</dbReference>
<proteinExistence type="predicted"/>
<dbReference type="Proteomes" id="UP001295740">
    <property type="component" value="Unassembled WGS sequence"/>
</dbReference>
<accession>A0AAI8VQ09</accession>
<name>A0AAI8VQ09_9PEZI</name>
<feature type="region of interest" description="Disordered" evidence="1">
    <location>
        <begin position="76"/>
        <end position="101"/>
    </location>
</feature>
<reference evidence="2" key="1">
    <citation type="submission" date="2023-10" db="EMBL/GenBank/DDBJ databases">
        <authorList>
            <person name="Hackl T."/>
        </authorList>
    </citation>
    <scope>NUCLEOTIDE SEQUENCE</scope>
</reference>